<evidence type="ECO:0000259" key="4">
    <source>
        <dbReference type="Pfam" id="PF13087"/>
    </source>
</evidence>
<dbReference type="FunFam" id="3.40.50.300:FF:002863">
    <property type="entry name" value="Pre-mRNA-splicing factor cwf11"/>
    <property type="match status" value="1"/>
</dbReference>
<evidence type="ECO:0000313" key="7">
    <source>
        <dbReference type="Proteomes" id="UP000050791"/>
    </source>
</evidence>
<dbReference type="InterPro" id="IPR048966">
    <property type="entry name" value="Aquarius_b-barrel"/>
</dbReference>
<feature type="coiled-coil region" evidence="1">
    <location>
        <begin position="769"/>
        <end position="809"/>
    </location>
</feature>
<feature type="region of interest" description="Disordered" evidence="2">
    <location>
        <begin position="1768"/>
        <end position="1796"/>
    </location>
</feature>
<dbReference type="FunFam" id="3.40.50.300:FF:003210">
    <property type="entry name" value="RNA helicase aquarius"/>
    <property type="match status" value="1"/>
</dbReference>
<feature type="domain" description="RNA helicase aquarius N-terminal" evidence="5">
    <location>
        <begin position="43"/>
        <end position="171"/>
    </location>
</feature>
<dbReference type="Pfam" id="PF16399">
    <property type="entry name" value="Aquarius_N_1st"/>
    <property type="match status" value="2"/>
</dbReference>
<dbReference type="GO" id="GO:0003729">
    <property type="term" value="F:mRNA binding"/>
    <property type="evidence" value="ECO:0007669"/>
    <property type="project" value="TreeGrafter"/>
</dbReference>
<evidence type="ECO:0008006" key="9">
    <source>
        <dbReference type="Google" id="ProtNLM"/>
    </source>
</evidence>
<dbReference type="CDD" id="cd17935">
    <property type="entry name" value="EEXXQc_AQR"/>
    <property type="match status" value="1"/>
</dbReference>
<feature type="domain" description="RNA helicase aquarius beta-barrel" evidence="6">
    <location>
        <begin position="618"/>
        <end position="773"/>
    </location>
</feature>
<protein>
    <recommendedName>
        <fullName evidence="9">Intron-binding protein aquarius</fullName>
    </recommendedName>
</protein>
<dbReference type="Gene3D" id="3.40.50.300">
    <property type="entry name" value="P-loop containing nucleotide triphosphate hydrolases"/>
    <property type="match status" value="2"/>
</dbReference>
<dbReference type="CDD" id="cd18808">
    <property type="entry name" value="SF1_C_Upf1"/>
    <property type="match status" value="1"/>
</dbReference>
<feature type="region of interest" description="Disordered" evidence="2">
    <location>
        <begin position="182"/>
        <end position="203"/>
    </location>
</feature>
<feature type="compositionally biased region" description="Polar residues" evidence="2">
    <location>
        <begin position="1779"/>
        <end position="1796"/>
    </location>
</feature>
<dbReference type="Pfam" id="PF13086">
    <property type="entry name" value="AAA_11"/>
    <property type="match status" value="1"/>
</dbReference>
<feature type="region of interest" description="Disordered" evidence="2">
    <location>
        <begin position="472"/>
        <end position="498"/>
    </location>
</feature>
<evidence type="ECO:0000259" key="5">
    <source>
        <dbReference type="Pfam" id="PF16399"/>
    </source>
</evidence>
<keyword evidence="1" id="KW-0175">Coiled coil</keyword>
<feature type="domain" description="RNA helicase aquarius N-terminal" evidence="5">
    <location>
        <begin position="207"/>
        <end position="475"/>
    </location>
</feature>
<dbReference type="GO" id="GO:0071013">
    <property type="term" value="C:catalytic step 2 spliceosome"/>
    <property type="evidence" value="ECO:0007669"/>
    <property type="project" value="TreeGrafter"/>
</dbReference>
<evidence type="ECO:0000259" key="3">
    <source>
        <dbReference type="Pfam" id="PF13086"/>
    </source>
</evidence>
<dbReference type="GO" id="GO:0004386">
    <property type="term" value="F:helicase activity"/>
    <property type="evidence" value="ECO:0007669"/>
    <property type="project" value="InterPro"/>
</dbReference>
<name>A0AA85BIA3_9TREM</name>
<dbReference type="InterPro" id="IPR032174">
    <property type="entry name" value="Aquarius_N"/>
</dbReference>
<dbReference type="Pfam" id="PF13087">
    <property type="entry name" value="AAA_12"/>
    <property type="match status" value="1"/>
</dbReference>
<dbReference type="Pfam" id="PF21143">
    <property type="entry name" value="Aquarius_N_2nd"/>
    <property type="match status" value="1"/>
</dbReference>
<dbReference type="SUPFAM" id="SSF52540">
    <property type="entry name" value="P-loop containing nucleoside triphosphate hydrolases"/>
    <property type="match status" value="1"/>
</dbReference>
<evidence type="ECO:0000256" key="1">
    <source>
        <dbReference type="SAM" id="Coils"/>
    </source>
</evidence>
<feature type="domain" description="DNA2/NAM7 helicase helicase" evidence="3">
    <location>
        <begin position="1026"/>
        <end position="1380"/>
    </location>
</feature>
<evidence type="ECO:0000259" key="6">
    <source>
        <dbReference type="Pfam" id="PF21143"/>
    </source>
</evidence>
<dbReference type="InterPro" id="IPR047187">
    <property type="entry name" value="SF1_C_Upf1"/>
</dbReference>
<dbReference type="WBParaSite" id="SMTH1_52890.1">
    <property type="protein sequence ID" value="SMTH1_52890.1"/>
    <property type="gene ID" value="SMTH1_52890"/>
</dbReference>
<dbReference type="PANTHER" id="PTHR10887">
    <property type="entry name" value="DNA2/NAM7 HELICASE FAMILY"/>
    <property type="match status" value="1"/>
</dbReference>
<proteinExistence type="predicted"/>
<dbReference type="PANTHER" id="PTHR10887:SF5">
    <property type="entry name" value="RNA HELICASE AQUARIUS"/>
    <property type="match status" value="1"/>
</dbReference>
<dbReference type="Proteomes" id="UP000050791">
    <property type="component" value="Unassembled WGS sequence"/>
</dbReference>
<accession>A0AA85BIA3</accession>
<evidence type="ECO:0000313" key="8">
    <source>
        <dbReference type="WBParaSite" id="SMTH1_52890.1"/>
    </source>
</evidence>
<feature type="domain" description="DNA2/NAM7 helicase-like C-terminal" evidence="4">
    <location>
        <begin position="1390"/>
        <end position="1579"/>
    </location>
</feature>
<dbReference type="InterPro" id="IPR041679">
    <property type="entry name" value="DNA2/NAM7-like_C"/>
</dbReference>
<feature type="compositionally biased region" description="Basic and acidic residues" evidence="2">
    <location>
        <begin position="182"/>
        <end position="198"/>
    </location>
</feature>
<dbReference type="InterPro" id="IPR041677">
    <property type="entry name" value="DNA2/NAM7_AAA_11"/>
</dbReference>
<dbReference type="InterPro" id="IPR045055">
    <property type="entry name" value="DNA2/NAM7-like"/>
</dbReference>
<evidence type="ECO:0000256" key="2">
    <source>
        <dbReference type="SAM" id="MobiDB-lite"/>
    </source>
</evidence>
<reference evidence="8" key="1">
    <citation type="submission" date="2023-11" db="UniProtKB">
        <authorList>
            <consortium name="WormBaseParasite"/>
        </authorList>
    </citation>
    <scope>IDENTIFICATION</scope>
</reference>
<sequence length="1796" mass="205664">MIMRESSRTVVNLPGFTMGSGLITCCLEMSFRDSVDYVSQDRISQLARTYWITTPGSLKNSHSSACPTNKYKPFQSSVMERIYRQELLASGFSHRRCLALELNQYLEQWLWPHFEPDISSRAHVLSICAMVNEKARGRVPIWPTFVATADKFSGLIHRVLHILLDESPQILTVNPLLTEINTKSKDDNNDEKDKHQTSDESSNPVQQKKCILEHIVLIIFLSHCFTNLAEVGVLRRSLRELYSLAIWQDHLQPTRLSLELKSHPRYARLLKKLQKYRDTKVSPTERDNMVFQHSFIPRILDVFLTLLNSIPEKDEDKPIEPLLIHYLERFILLLIDLESMLLTRRILNVVLDDRHIVVYCQKSALIKRPDGKLFSELVDLLAFYAHFHIDESTGEPLDEAEMDKRHCAKLSNLQLKTFASHKDKLLPFSVSHPAGIETAQLLRKHLSVLDKDQLYQLASCFGLVTLKKESSQNNEENKIDDDNDGQLPPAKRIRSNDQDTEEFNLSCLRDKLEAKFMDKDLIIRILIHHFARRQSELEYINSLSLYPTEDLIWDENRVPTEYYSGENCLALPKLGLQFLTLQDYLLRNFNLFRLESTYEIRQDIEDAIIRLKAWRGEFGQAVFDGWSRMALPIQAFNIVEVAKPDLGAKHPARVRADVRVALAGLRPEIRKEWLGLRRHDPVFLVTIRPTKQQGWKFNMNEPFASQVGLHYVRGCEIEGQVDKEGKLVPDEERLGFLPLKGEKPNLVDTLPTWRVRLDPVQYQTDLDHLKTEQMRAEVLRSKVIRAKREGRTTEEIQALQAQVDEAEQVSPEDLYDTFNVLIRRKPKENNFKAVLETIRDLMNIRSVVPEWLLDLLMGYLDPAAAHYTHRSDVYEPRQNWLDTFLSPEHLKHSLSQYNVQFTDKRQSRKWKSSCQTEMSDITDPTDHLPGPPYRLIFPKLENDPTAKVEAMIPSDMIIQKHSTSSANVDTFNNQSGNDEKPTLIAEAYDPPLQPPWSLLAQAGGHLPNGLSSMNSKLGNKVPFTPAQVEAIRSGMQCGLTLVVGPPGTGKTDVAVQIIHNLYHNYPNQRILIVTHSNQALNQLFEKIIALDVDERHLLRLGHGEEGLDTDKDFSRYGRVDYILAKRIHLLQEVTRLAKTLNPSSAIPQLSTDHLPDSDLSDSTNSFHLQTCETAQYFYIQEVLSRWEDFISKIAASDTSHHLMSNTNQRNQSMTEENREKDVVIYDPNLIRNSFPFTEFFTGQKTPSNEVMSQLFPGQNLLEDVALAHAYFRYLHSIFTQLDEFRAFELMRTGTERANYLLIQEAKIIAMTCTHAALRRRDLVQLGFTYDTILMEEAAQILEIETFIPLLLQNPDISGRNRLKRWIMIGDHHQLPPVVKNQAFNNYSNMGQSLFARLVKLGVPTVQLDAQGRARPSLSRLYSWRYDRLTDLPHTLNEVQYCLANPGFRYDVQLINVEDYKGIGESEPSPFFYQNLAEAEYVVAVYMYMRILGYPAEKITILTTYNGQKHLIRDVIAARCAQNPLLGNPSKVTTVDRFQGQQNDYVLVSLVRTRTVGHLRDVRRLIVALSRARLGLYIFARIEQFANCPELKPAFDLLLNRTSDESKQMKPTELHLTPWEVWIDPRSPTVLKEQHRLQTDHDLNQPPLIIKDMPQMSNYVRELYDQKLQYLMTQLQKQQHVQNKTITISNTGTTTTAATTVNSKDITIGNDSSSSLSISSTDLNKLPQEQQLESATTENNHSGEVMGISQGLDHTASLMLVDNDDASGVSIGTPTTTPTINTDEANADNSVEMADTN</sequence>
<organism evidence="7 8">
    <name type="scientific">Schistosoma mattheei</name>
    <dbReference type="NCBI Taxonomy" id="31246"/>
    <lineage>
        <taxon>Eukaryota</taxon>
        <taxon>Metazoa</taxon>
        <taxon>Spiralia</taxon>
        <taxon>Lophotrochozoa</taxon>
        <taxon>Platyhelminthes</taxon>
        <taxon>Trematoda</taxon>
        <taxon>Digenea</taxon>
        <taxon>Strigeidida</taxon>
        <taxon>Schistosomatoidea</taxon>
        <taxon>Schistosomatidae</taxon>
        <taxon>Schistosoma</taxon>
    </lineage>
</organism>
<dbReference type="InterPro" id="IPR027417">
    <property type="entry name" value="P-loop_NTPase"/>
</dbReference>